<dbReference type="InterPro" id="IPR006115">
    <property type="entry name" value="6PGDH_NADP-bd"/>
</dbReference>
<evidence type="ECO:0000256" key="2">
    <source>
        <dbReference type="ARBA" id="ARBA00006013"/>
    </source>
</evidence>
<reference evidence="11 12" key="1">
    <citation type="submission" date="2018-11" db="EMBL/GenBank/DDBJ databases">
        <title>Genome sequence of Saitozyma podzolica DSM 27192.</title>
        <authorList>
            <person name="Aliyu H."/>
            <person name="Gorte O."/>
            <person name="Ochsenreither K."/>
        </authorList>
    </citation>
    <scope>NUCLEOTIDE SEQUENCE [LARGE SCALE GENOMIC DNA]</scope>
    <source>
        <strain evidence="11 12">DSM 27192</strain>
    </source>
</reference>
<evidence type="ECO:0000256" key="6">
    <source>
        <dbReference type="ARBA" id="ARBA00023027"/>
    </source>
</evidence>
<dbReference type="OrthoDB" id="435038at2759"/>
<accession>A0A427YND9</accession>
<keyword evidence="5" id="KW-0560">Oxidoreductase</keyword>
<evidence type="ECO:0000256" key="3">
    <source>
        <dbReference type="ARBA" id="ARBA00012991"/>
    </source>
</evidence>
<evidence type="ECO:0000256" key="1">
    <source>
        <dbReference type="ARBA" id="ARBA00005109"/>
    </source>
</evidence>
<evidence type="ECO:0000256" key="8">
    <source>
        <dbReference type="SAM" id="MobiDB-lite"/>
    </source>
</evidence>
<evidence type="ECO:0000256" key="5">
    <source>
        <dbReference type="ARBA" id="ARBA00023002"/>
    </source>
</evidence>
<dbReference type="PANTHER" id="PTHR22981">
    <property type="entry name" value="3-HYDROXYISOBUTYRATE DEHYDROGENASE-RELATED"/>
    <property type="match status" value="1"/>
</dbReference>
<evidence type="ECO:0000256" key="4">
    <source>
        <dbReference type="ARBA" id="ARBA00022456"/>
    </source>
</evidence>
<comment type="pathway">
    <text evidence="1">Amino-acid degradation; L-valine degradation.</text>
</comment>
<dbReference type="GO" id="GO:0051287">
    <property type="term" value="F:NAD binding"/>
    <property type="evidence" value="ECO:0007669"/>
    <property type="project" value="InterPro"/>
</dbReference>
<dbReference type="EC" id="1.1.1.31" evidence="3"/>
<feature type="domain" description="6-phosphogluconate dehydrogenase NADP-binding" evidence="9">
    <location>
        <begin position="139"/>
        <end position="225"/>
    </location>
</feature>
<keyword evidence="6" id="KW-0520">NAD</keyword>
<dbReference type="InterPro" id="IPR029154">
    <property type="entry name" value="HIBADH-like_NADP-bd"/>
</dbReference>
<evidence type="ECO:0000259" key="10">
    <source>
        <dbReference type="Pfam" id="PF14833"/>
    </source>
</evidence>
<dbReference type="GO" id="GO:0005739">
    <property type="term" value="C:mitochondrion"/>
    <property type="evidence" value="ECO:0007669"/>
    <property type="project" value="TreeGrafter"/>
</dbReference>
<keyword evidence="4" id="KW-0101">Branched-chain amino acid catabolism</keyword>
<organism evidence="11 12">
    <name type="scientific">Saitozyma podzolica</name>
    <dbReference type="NCBI Taxonomy" id="1890683"/>
    <lineage>
        <taxon>Eukaryota</taxon>
        <taxon>Fungi</taxon>
        <taxon>Dikarya</taxon>
        <taxon>Basidiomycota</taxon>
        <taxon>Agaricomycotina</taxon>
        <taxon>Tremellomycetes</taxon>
        <taxon>Tremellales</taxon>
        <taxon>Trimorphomycetaceae</taxon>
        <taxon>Saitozyma</taxon>
    </lineage>
</organism>
<protein>
    <recommendedName>
        <fullName evidence="3">3-hydroxyisobutyrate dehydrogenase</fullName>
        <ecNumber evidence="3">1.1.1.31</ecNumber>
    </recommendedName>
</protein>
<feature type="domain" description="3-hydroxyisobutyrate dehydrogenase-like NAD-binding" evidence="10">
    <location>
        <begin position="236"/>
        <end position="353"/>
    </location>
</feature>
<dbReference type="Gene3D" id="3.40.50.720">
    <property type="entry name" value="NAD(P)-binding Rossmann-like Domain"/>
    <property type="match status" value="1"/>
</dbReference>
<dbReference type="SUPFAM" id="SSF51735">
    <property type="entry name" value="NAD(P)-binding Rossmann-fold domains"/>
    <property type="match status" value="1"/>
</dbReference>
<feature type="region of interest" description="Disordered" evidence="8">
    <location>
        <begin position="132"/>
        <end position="156"/>
    </location>
</feature>
<evidence type="ECO:0000259" key="9">
    <source>
        <dbReference type="Pfam" id="PF03446"/>
    </source>
</evidence>
<comment type="catalytic activity">
    <reaction evidence="7">
        <text>3-hydroxy-2-methylpropanoate + NAD(+) = 2-methyl-3-oxopropanoate + NADH + H(+)</text>
        <dbReference type="Rhea" id="RHEA:17681"/>
        <dbReference type="ChEBI" id="CHEBI:11805"/>
        <dbReference type="ChEBI" id="CHEBI:15378"/>
        <dbReference type="ChEBI" id="CHEBI:57540"/>
        <dbReference type="ChEBI" id="CHEBI:57700"/>
        <dbReference type="ChEBI" id="CHEBI:57945"/>
        <dbReference type="EC" id="1.1.1.31"/>
    </reaction>
</comment>
<feature type="domain" description="6-phosphogluconate dehydrogenase NADP-binding" evidence="9">
    <location>
        <begin position="13"/>
        <end position="121"/>
    </location>
</feature>
<dbReference type="GO" id="GO:0006574">
    <property type="term" value="P:L-valine catabolic process"/>
    <property type="evidence" value="ECO:0007669"/>
    <property type="project" value="TreeGrafter"/>
</dbReference>
<comment type="similarity">
    <text evidence="2">Belongs to the HIBADH-related family. 3-hydroxyisobutyrate dehydrogenase subfamily.</text>
</comment>
<dbReference type="Pfam" id="PF03446">
    <property type="entry name" value="NAD_binding_2"/>
    <property type="match status" value="2"/>
</dbReference>
<sequence length="384" mass="39915">MLPTAARLSRGSTVGWIGLGAMGHPMALNLFTKTYLAHQAAGSSTDDAPRFLICEADSGRADAFVAELKDRGGSELASRVDRVGSGKEMAASASRILTMLPSTPQVQSVYLDPKTGILPGLLSLPSNTPLLPRVPSSSVPDQTDTAAPSAQPNTLLVDGTTLDPTVAMEVAKRIHEETGGKALMIDAPVSGGIVAAKAGTLTIMFGSPSPIATSLAVPFLQRMARDDGVIPCGSTGAGVGVKVCNNLILAINQIALAEGLALGRSLGIDPVLLHNVVNTSSGQSWSSRVNSPLPEVANSPGSRGYSGGFQSRLMLKDVGLALHAAHQYDLPTPLGWAAKSVYEAVCNDGQGEWAAKDFSVVFEWLKKLQVEGVERGWKDGAPGQ</sequence>
<dbReference type="GO" id="GO:0050661">
    <property type="term" value="F:NADP binding"/>
    <property type="evidence" value="ECO:0007669"/>
    <property type="project" value="InterPro"/>
</dbReference>
<proteinExistence type="inferred from homology"/>
<evidence type="ECO:0000313" key="11">
    <source>
        <dbReference type="EMBL" id="RSH92624.1"/>
    </source>
</evidence>
<dbReference type="STRING" id="1890683.A0A427YND9"/>
<dbReference type="SUPFAM" id="SSF48179">
    <property type="entry name" value="6-phosphogluconate dehydrogenase C-terminal domain-like"/>
    <property type="match status" value="1"/>
</dbReference>
<dbReference type="InterPro" id="IPR008927">
    <property type="entry name" value="6-PGluconate_DH-like_C_sf"/>
</dbReference>
<name>A0A427YND9_9TREE</name>
<evidence type="ECO:0000256" key="7">
    <source>
        <dbReference type="ARBA" id="ARBA00049197"/>
    </source>
</evidence>
<comment type="caution">
    <text evidence="11">The sequence shown here is derived from an EMBL/GenBank/DDBJ whole genome shotgun (WGS) entry which is preliminary data.</text>
</comment>
<dbReference type="GO" id="GO:0008442">
    <property type="term" value="F:3-hydroxyisobutyrate dehydrogenase activity"/>
    <property type="evidence" value="ECO:0007669"/>
    <property type="project" value="UniProtKB-EC"/>
</dbReference>
<dbReference type="EMBL" id="RSCD01000005">
    <property type="protein sequence ID" value="RSH92624.1"/>
    <property type="molecule type" value="Genomic_DNA"/>
</dbReference>
<dbReference type="Gene3D" id="1.10.1040.10">
    <property type="entry name" value="N-(1-d-carboxylethyl)-l-norvaline Dehydrogenase, domain 2"/>
    <property type="match status" value="1"/>
</dbReference>
<evidence type="ECO:0000313" key="12">
    <source>
        <dbReference type="Proteomes" id="UP000279259"/>
    </source>
</evidence>
<gene>
    <name evidence="11" type="ORF">EHS25_008069</name>
</gene>
<keyword evidence="12" id="KW-1185">Reference proteome</keyword>
<dbReference type="Proteomes" id="UP000279259">
    <property type="component" value="Unassembled WGS sequence"/>
</dbReference>
<dbReference type="PANTHER" id="PTHR22981:SF7">
    <property type="entry name" value="3-HYDROXYISOBUTYRATE DEHYDROGENASE, MITOCHONDRIAL"/>
    <property type="match status" value="1"/>
</dbReference>
<dbReference type="FunFam" id="1.10.1040.10:FF:000006">
    <property type="entry name" value="3-hydroxyisobutyrate dehydrogenase"/>
    <property type="match status" value="1"/>
</dbReference>
<dbReference type="Pfam" id="PF14833">
    <property type="entry name" value="NAD_binding_11"/>
    <property type="match status" value="1"/>
</dbReference>
<dbReference type="InterPro" id="IPR013328">
    <property type="entry name" value="6PGD_dom2"/>
</dbReference>
<feature type="compositionally biased region" description="Polar residues" evidence="8">
    <location>
        <begin position="141"/>
        <end position="154"/>
    </location>
</feature>
<dbReference type="InterPro" id="IPR036291">
    <property type="entry name" value="NAD(P)-bd_dom_sf"/>
</dbReference>
<dbReference type="AlphaFoldDB" id="A0A427YND9"/>